<protein>
    <submittedName>
        <fullName evidence="5">Ribosome-interacting GTPase 2</fullName>
    </submittedName>
</protein>
<feature type="region of interest" description="Disordered" evidence="3">
    <location>
        <begin position="137"/>
        <end position="158"/>
    </location>
</feature>
<dbReference type="EMBL" id="JASCZI010000366">
    <property type="protein sequence ID" value="MED6111349.1"/>
    <property type="molecule type" value="Genomic_DNA"/>
</dbReference>
<evidence type="ECO:0000256" key="2">
    <source>
        <dbReference type="PROSITE-ProRule" id="PRU00176"/>
    </source>
</evidence>
<dbReference type="Gene3D" id="3.30.70.330">
    <property type="match status" value="1"/>
</dbReference>
<keyword evidence="1 2" id="KW-0694">RNA-binding</keyword>
<evidence type="ECO:0000313" key="6">
    <source>
        <dbReference type="Proteomes" id="UP001341840"/>
    </source>
</evidence>
<evidence type="ECO:0000259" key="4">
    <source>
        <dbReference type="PROSITE" id="PS50102"/>
    </source>
</evidence>
<comment type="caution">
    <text evidence="5">The sequence shown here is derived from an EMBL/GenBank/DDBJ whole genome shotgun (WGS) entry which is preliminary data.</text>
</comment>
<evidence type="ECO:0000313" key="5">
    <source>
        <dbReference type="EMBL" id="MED6111349.1"/>
    </source>
</evidence>
<name>A0ABU6QJN9_9FABA</name>
<proteinExistence type="predicted"/>
<organism evidence="5 6">
    <name type="scientific">Stylosanthes scabra</name>
    <dbReference type="NCBI Taxonomy" id="79078"/>
    <lineage>
        <taxon>Eukaryota</taxon>
        <taxon>Viridiplantae</taxon>
        <taxon>Streptophyta</taxon>
        <taxon>Embryophyta</taxon>
        <taxon>Tracheophyta</taxon>
        <taxon>Spermatophyta</taxon>
        <taxon>Magnoliopsida</taxon>
        <taxon>eudicotyledons</taxon>
        <taxon>Gunneridae</taxon>
        <taxon>Pentapetalae</taxon>
        <taxon>rosids</taxon>
        <taxon>fabids</taxon>
        <taxon>Fabales</taxon>
        <taxon>Fabaceae</taxon>
        <taxon>Papilionoideae</taxon>
        <taxon>50 kb inversion clade</taxon>
        <taxon>dalbergioids sensu lato</taxon>
        <taxon>Dalbergieae</taxon>
        <taxon>Pterocarpus clade</taxon>
        <taxon>Stylosanthes</taxon>
    </lineage>
</organism>
<dbReference type="InterPro" id="IPR000504">
    <property type="entry name" value="RRM_dom"/>
</dbReference>
<dbReference type="PANTHER" id="PTHR48027">
    <property type="entry name" value="HETEROGENEOUS NUCLEAR RIBONUCLEOPROTEIN 87F-RELATED"/>
    <property type="match status" value="1"/>
</dbReference>
<accession>A0ABU6QJN9</accession>
<dbReference type="InterPro" id="IPR048289">
    <property type="entry name" value="RRM2_NsCP33-like"/>
</dbReference>
<dbReference type="SMART" id="SM00360">
    <property type="entry name" value="RRM"/>
    <property type="match status" value="1"/>
</dbReference>
<dbReference type="InterPro" id="IPR052462">
    <property type="entry name" value="SLIRP/GR-RBP-like"/>
</dbReference>
<dbReference type="SUPFAM" id="SSF54928">
    <property type="entry name" value="RNA-binding domain, RBD"/>
    <property type="match status" value="1"/>
</dbReference>
<dbReference type="Pfam" id="PF00076">
    <property type="entry name" value="RRM_1"/>
    <property type="match status" value="1"/>
</dbReference>
<dbReference type="Proteomes" id="UP001341840">
    <property type="component" value="Unassembled WGS sequence"/>
</dbReference>
<sequence>MALCNKLGNLLRQSAPRSGSSMLNYIRCMSSSRLFIGGLSYGVDDQSLRDAFSGFGDVVDARVVTDRDTGRSRGFGFVNFSSDESAGSALSAMDGQDLNGRVIRVSYANDRPPRGGGGGFGGGGGYGGGGGGYGGGSGGYGGGGYRGGGGGGYGDPSF</sequence>
<dbReference type="PROSITE" id="PS50102">
    <property type="entry name" value="RRM"/>
    <property type="match status" value="1"/>
</dbReference>
<gene>
    <name evidence="5" type="primary">RBG2_2</name>
    <name evidence="5" type="ORF">PIB30_051561</name>
</gene>
<feature type="domain" description="RRM" evidence="4">
    <location>
        <begin position="32"/>
        <end position="110"/>
    </location>
</feature>
<evidence type="ECO:0000256" key="3">
    <source>
        <dbReference type="SAM" id="MobiDB-lite"/>
    </source>
</evidence>
<keyword evidence="6" id="KW-1185">Reference proteome</keyword>
<dbReference type="CDD" id="cd21608">
    <property type="entry name" value="RRM2_NsCP33_like"/>
    <property type="match status" value="1"/>
</dbReference>
<dbReference type="InterPro" id="IPR012677">
    <property type="entry name" value="Nucleotide-bd_a/b_plait_sf"/>
</dbReference>
<evidence type="ECO:0000256" key="1">
    <source>
        <dbReference type="ARBA" id="ARBA00022884"/>
    </source>
</evidence>
<reference evidence="5 6" key="1">
    <citation type="journal article" date="2023" name="Plants (Basel)">
        <title>Bridging the Gap: Combining Genomics and Transcriptomics Approaches to Understand Stylosanthes scabra, an Orphan Legume from the Brazilian Caatinga.</title>
        <authorList>
            <person name="Ferreira-Neto J.R.C."/>
            <person name="da Silva M.D."/>
            <person name="Binneck E."/>
            <person name="de Melo N.F."/>
            <person name="da Silva R.H."/>
            <person name="de Melo A.L.T.M."/>
            <person name="Pandolfi V."/>
            <person name="Bustamante F.O."/>
            <person name="Brasileiro-Vidal A.C."/>
            <person name="Benko-Iseppon A.M."/>
        </authorList>
    </citation>
    <scope>NUCLEOTIDE SEQUENCE [LARGE SCALE GENOMIC DNA]</scope>
    <source>
        <tissue evidence="5">Leaves</tissue>
    </source>
</reference>
<dbReference type="InterPro" id="IPR035979">
    <property type="entry name" value="RBD_domain_sf"/>
</dbReference>